<dbReference type="Pfam" id="PF00753">
    <property type="entry name" value="Lactamase_B"/>
    <property type="match status" value="1"/>
</dbReference>
<feature type="domain" description="Metallo-beta-lactamase" evidence="1">
    <location>
        <begin position="42"/>
        <end position="218"/>
    </location>
</feature>
<dbReference type="InterPro" id="IPR036866">
    <property type="entry name" value="RibonucZ/Hydroxyglut_hydro"/>
</dbReference>
<reference evidence="2 3" key="1">
    <citation type="submission" date="2018-11" db="EMBL/GenBank/DDBJ databases">
        <title>Genome squencing of methanotrophic bacteria isolated from alkaline groundwater in Korea.</title>
        <authorList>
            <person name="Nguyen L.N."/>
        </authorList>
    </citation>
    <scope>NUCLEOTIDE SEQUENCE [LARGE SCALE GENOMIC DNA]</scope>
    <source>
        <strain evidence="2 3">GW6</strain>
    </source>
</reference>
<dbReference type="GO" id="GO:0016787">
    <property type="term" value="F:hydrolase activity"/>
    <property type="evidence" value="ECO:0007669"/>
    <property type="project" value="UniProtKB-KW"/>
</dbReference>
<dbReference type="PANTHER" id="PTHR23131:SF0">
    <property type="entry name" value="ENDORIBONUCLEASE LACTB2"/>
    <property type="match status" value="1"/>
</dbReference>
<evidence type="ECO:0000313" key="2">
    <source>
        <dbReference type="EMBL" id="AZG76367.1"/>
    </source>
</evidence>
<dbReference type="InterPro" id="IPR036388">
    <property type="entry name" value="WH-like_DNA-bd_sf"/>
</dbReference>
<dbReference type="InterPro" id="IPR050662">
    <property type="entry name" value="Sec-metab_biosynth-thioest"/>
</dbReference>
<dbReference type="Proteomes" id="UP000273982">
    <property type="component" value="Chromosome"/>
</dbReference>
<dbReference type="KEGG" id="mros:EHO51_06280"/>
<keyword evidence="2" id="KW-0378">Hydrolase</keyword>
<dbReference type="Gene3D" id="3.60.15.10">
    <property type="entry name" value="Ribonuclease Z/Hydroxyacylglutathione hydrolase-like"/>
    <property type="match status" value="1"/>
</dbReference>
<evidence type="ECO:0000259" key="1">
    <source>
        <dbReference type="SMART" id="SM00849"/>
    </source>
</evidence>
<dbReference type="Pfam" id="PF17778">
    <property type="entry name" value="WHD_BLACT"/>
    <property type="match status" value="1"/>
</dbReference>
<gene>
    <name evidence="2" type="ORF">EHO51_06280</name>
</gene>
<dbReference type="SUPFAM" id="SSF56281">
    <property type="entry name" value="Metallo-hydrolase/oxidoreductase"/>
    <property type="match status" value="1"/>
</dbReference>
<name>A0A3G8M3S9_9HYPH</name>
<dbReference type="CDD" id="cd16278">
    <property type="entry name" value="metallo-hydrolase-like_MBL-fold"/>
    <property type="match status" value="1"/>
</dbReference>
<sequence length="307" mass="32959">MRPLGRNEGAVIQAGTHPDVSARVSPLTRRALAPNPGPFTYRGTCSYLVGNGDVAIIDPGPDDPRHIGALLASIGGERLRYVLVTHTHRDHSPAARALKEATGAIIAGCAPHMPRESQSVDAPNLDAAHDRSYAPDILLRDGDTLEIGGASLVALATPGHTANHLCFALAKEQALFTGDHVMAWATTVIAPPDGSMGAYMASLERLRGRGDRIYWPGHGEPVHDPQRFLRALLHHRRAREAAILQRLELGDETIAEIVAHIYEGVDKRLHVAAAMTALAHLEDLISRDLVDCAGPPGLQARFSPRRG</sequence>
<protein>
    <submittedName>
        <fullName evidence="2">MBL fold metallo-hydrolase</fullName>
    </submittedName>
</protein>
<dbReference type="RefSeq" id="WP_124738180.1">
    <property type="nucleotide sequence ID" value="NZ_CP034086.1"/>
</dbReference>
<accession>A0A3G8M3S9</accession>
<evidence type="ECO:0000313" key="3">
    <source>
        <dbReference type="Proteomes" id="UP000273982"/>
    </source>
</evidence>
<dbReference type="SMART" id="SM00849">
    <property type="entry name" value="Lactamase_B"/>
    <property type="match status" value="1"/>
</dbReference>
<organism evidence="2 3">
    <name type="scientific">Methylocystis rosea</name>
    <dbReference type="NCBI Taxonomy" id="173366"/>
    <lineage>
        <taxon>Bacteria</taxon>
        <taxon>Pseudomonadati</taxon>
        <taxon>Pseudomonadota</taxon>
        <taxon>Alphaproteobacteria</taxon>
        <taxon>Hyphomicrobiales</taxon>
        <taxon>Methylocystaceae</taxon>
        <taxon>Methylocystis</taxon>
    </lineage>
</organism>
<dbReference type="AlphaFoldDB" id="A0A3G8M3S9"/>
<dbReference type="EMBL" id="CP034086">
    <property type="protein sequence ID" value="AZG76367.1"/>
    <property type="molecule type" value="Genomic_DNA"/>
</dbReference>
<proteinExistence type="predicted"/>
<dbReference type="Gene3D" id="1.10.10.10">
    <property type="entry name" value="Winged helix-like DNA-binding domain superfamily/Winged helix DNA-binding domain"/>
    <property type="match status" value="1"/>
</dbReference>
<dbReference type="PANTHER" id="PTHR23131">
    <property type="entry name" value="ENDORIBONUCLEASE LACTB2"/>
    <property type="match status" value="1"/>
</dbReference>
<dbReference type="InterPro" id="IPR041516">
    <property type="entry name" value="LACTB2_WH"/>
</dbReference>
<dbReference type="InterPro" id="IPR001279">
    <property type="entry name" value="Metallo-B-lactamas"/>
</dbReference>